<gene>
    <name evidence="1" type="ORF">RDI58_013159</name>
</gene>
<reference evidence="1 2" key="1">
    <citation type="submission" date="2024-02" db="EMBL/GenBank/DDBJ databases">
        <title>de novo genome assembly of Solanum bulbocastanum strain 11H21.</title>
        <authorList>
            <person name="Hosaka A.J."/>
        </authorList>
    </citation>
    <scope>NUCLEOTIDE SEQUENCE [LARGE SCALE GENOMIC DNA]</scope>
    <source>
        <tissue evidence="1">Young leaves</tissue>
    </source>
</reference>
<evidence type="ECO:0000313" key="1">
    <source>
        <dbReference type="EMBL" id="KAK6789360.1"/>
    </source>
</evidence>
<dbReference type="AlphaFoldDB" id="A0AAN8TLL5"/>
<name>A0AAN8TLL5_SOLBU</name>
<dbReference type="EMBL" id="JBANQN010000005">
    <property type="protein sequence ID" value="KAK6789360.1"/>
    <property type="molecule type" value="Genomic_DNA"/>
</dbReference>
<proteinExistence type="predicted"/>
<protein>
    <submittedName>
        <fullName evidence="1">Uncharacterized protein</fullName>
    </submittedName>
</protein>
<evidence type="ECO:0000313" key="2">
    <source>
        <dbReference type="Proteomes" id="UP001371456"/>
    </source>
</evidence>
<organism evidence="1 2">
    <name type="scientific">Solanum bulbocastanum</name>
    <name type="common">Wild potato</name>
    <dbReference type="NCBI Taxonomy" id="147425"/>
    <lineage>
        <taxon>Eukaryota</taxon>
        <taxon>Viridiplantae</taxon>
        <taxon>Streptophyta</taxon>
        <taxon>Embryophyta</taxon>
        <taxon>Tracheophyta</taxon>
        <taxon>Spermatophyta</taxon>
        <taxon>Magnoliopsida</taxon>
        <taxon>eudicotyledons</taxon>
        <taxon>Gunneridae</taxon>
        <taxon>Pentapetalae</taxon>
        <taxon>asterids</taxon>
        <taxon>lamiids</taxon>
        <taxon>Solanales</taxon>
        <taxon>Solanaceae</taxon>
        <taxon>Solanoideae</taxon>
        <taxon>Solaneae</taxon>
        <taxon>Solanum</taxon>
    </lineage>
</organism>
<dbReference type="Proteomes" id="UP001371456">
    <property type="component" value="Unassembled WGS sequence"/>
</dbReference>
<comment type="caution">
    <text evidence="1">The sequence shown here is derived from an EMBL/GenBank/DDBJ whole genome shotgun (WGS) entry which is preliminary data.</text>
</comment>
<keyword evidence="2" id="KW-1185">Reference proteome</keyword>
<accession>A0AAN8TLL5</accession>
<sequence length="108" mass="12838">MTELYFPFSFNLSCSDSEIGISIPSRFFMWSSTQLRKIFIMQEINFLLTYMIWRKRIALILKKHFGGRLIMMTLVHRKDYSMLMLDGQEKISPLLSLKCLPLHNILKM</sequence>